<dbReference type="GO" id="GO:0045259">
    <property type="term" value="C:proton-transporting ATP synthase complex"/>
    <property type="evidence" value="ECO:0007669"/>
    <property type="project" value="UniProtKB-KW"/>
</dbReference>
<dbReference type="HOGENOM" id="CLU_070737_1_0_6"/>
<keyword evidence="5 13" id="KW-0375">Hydrogen ion transport</keyword>
<evidence type="ECO:0000256" key="12">
    <source>
        <dbReference type="ARBA" id="ARBA00037847"/>
    </source>
</evidence>
<dbReference type="Proteomes" id="UP000032430">
    <property type="component" value="Plasmid II"/>
</dbReference>
<evidence type="ECO:0000313" key="14">
    <source>
        <dbReference type="EMBL" id="CEG59155.1"/>
    </source>
</evidence>
<comment type="function">
    <text evidence="10">F(1)F(0) ATP synthase produces ATP from ADP in the presence of a proton or sodium gradient. F-type ATPases consist of two structural domains, F(1) containing the extramembraneous catalytic core and F(0) containing the membrane proton channel, linked together by a central stalk and a peripheral stalk. During catalysis, ATP synthesis in the catalytic domain of F(1) is coupled via a rotary mechanism of the central stalk subunits to proton translocation.</text>
</comment>
<evidence type="ECO:0000256" key="7">
    <source>
        <dbReference type="ARBA" id="ARBA00023065"/>
    </source>
</evidence>
<dbReference type="AlphaFoldDB" id="A0A098GAZ6"/>
<keyword evidence="14" id="KW-0614">Plasmid</keyword>
<evidence type="ECO:0000256" key="1">
    <source>
        <dbReference type="ARBA" id="ARBA00005513"/>
    </source>
</evidence>
<evidence type="ECO:0000256" key="9">
    <source>
        <dbReference type="ARBA" id="ARBA00023310"/>
    </source>
</evidence>
<dbReference type="OrthoDB" id="466272at2"/>
<keyword evidence="15" id="KW-1185">Reference proteome</keyword>
<dbReference type="GO" id="GO:0046933">
    <property type="term" value="F:proton-transporting ATP synthase activity, rotational mechanism"/>
    <property type="evidence" value="ECO:0007669"/>
    <property type="project" value="InterPro"/>
</dbReference>
<evidence type="ECO:0000256" key="6">
    <source>
        <dbReference type="ARBA" id="ARBA00022989"/>
    </source>
</evidence>
<sequence>MELSWSTFSLEVINFLVLIWILKHFLYAPIQKTIVERKKTVQEQLTTAQTLHNEATQLQINYEHRLTDWQQEKTTLQSTLQEELEQWKAEEKLRFEHQLREEKEQVFAHEKQQLAVLIEKKEREALLLAGKFAAKLVIDFADARLEEKIIAKTIEDLASFPIKQWQSMSAVSEEDSVCIQSAFPIKEQQRQHLIQAMEQFVPQKLSARFTENPTLLAGLTIQMGSVVLQANLRDELKFFTESKNGLV</sequence>
<evidence type="ECO:0000313" key="15">
    <source>
        <dbReference type="Proteomes" id="UP000032430"/>
    </source>
</evidence>
<keyword evidence="4 13" id="KW-0812">Transmembrane</keyword>
<name>A0A098GAZ6_9GAMM</name>
<dbReference type="PANTHER" id="PTHR33445:SF2">
    <property type="entry name" value="ATP SYNTHASE SUBUNIT B', CHLOROPLASTIC"/>
    <property type="match status" value="1"/>
</dbReference>
<dbReference type="CDD" id="cd06503">
    <property type="entry name" value="ATP-synt_Fo_b"/>
    <property type="match status" value="1"/>
</dbReference>
<dbReference type="PANTHER" id="PTHR33445">
    <property type="entry name" value="ATP SYNTHASE SUBUNIT B', CHLOROPLASTIC"/>
    <property type="match status" value="1"/>
</dbReference>
<protein>
    <submittedName>
        <fullName evidence="14">Uncharacterized protein</fullName>
    </submittedName>
</protein>
<comment type="function">
    <text evidence="11">Component of the F(0) channel, it forms part of the peripheral stalk, linking F(1) to F(0). The b'-subunit is a diverged and duplicated form of b found in plants and photosynthetic bacteria.</text>
</comment>
<evidence type="ECO:0000256" key="2">
    <source>
        <dbReference type="ARBA" id="ARBA00022448"/>
    </source>
</evidence>
<evidence type="ECO:0000256" key="11">
    <source>
        <dbReference type="ARBA" id="ARBA00025614"/>
    </source>
</evidence>
<dbReference type="GO" id="GO:0046961">
    <property type="term" value="F:proton-transporting ATPase activity, rotational mechanism"/>
    <property type="evidence" value="ECO:0007669"/>
    <property type="project" value="TreeGrafter"/>
</dbReference>
<evidence type="ECO:0000256" key="5">
    <source>
        <dbReference type="ARBA" id="ARBA00022781"/>
    </source>
</evidence>
<keyword evidence="2 13" id="KW-0813">Transport</keyword>
<evidence type="ECO:0000256" key="8">
    <source>
        <dbReference type="ARBA" id="ARBA00023136"/>
    </source>
</evidence>
<dbReference type="GO" id="GO:0012505">
    <property type="term" value="C:endomembrane system"/>
    <property type="evidence" value="ECO:0007669"/>
    <property type="project" value="UniProtKB-SubCell"/>
</dbReference>
<evidence type="ECO:0000256" key="3">
    <source>
        <dbReference type="ARBA" id="ARBA00022547"/>
    </source>
</evidence>
<keyword evidence="7 13" id="KW-0406">Ion transport</keyword>
<dbReference type="RefSeq" id="WP_045097766.1">
    <property type="nucleotide sequence ID" value="NZ_LN614828.1"/>
</dbReference>
<gene>
    <name evidence="14" type="ORF">LFA_pA0047</name>
</gene>
<keyword evidence="8" id="KW-0472">Membrane</keyword>
<dbReference type="Pfam" id="PF00430">
    <property type="entry name" value="ATP-synt_B"/>
    <property type="match status" value="1"/>
</dbReference>
<accession>A0A098GAZ6</accession>
<proteinExistence type="inferred from homology"/>
<dbReference type="Pfam" id="PF00213">
    <property type="entry name" value="OSCP"/>
    <property type="match status" value="1"/>
</dbReference>
<organism evidence="14 15">
    <name type="scientific">Legionella fallonii LLAP-10</name>
    <dbReference type="NCBI Taxonomy" id="1212491"/>
    <lineage>
        <taxon>Bacteria</taxon>
        <taxon>Pseudomonadati</taxon>
        <taxon>Pseudomonadota</taxon>
        <taxon>Gammaproteobacteria</taxon>
        <taxon>Legionellales</taxon>
        <taxon>Legionellaceae</taxon>
        <taxon>Legionella</taxon>
    </lineage>
</organism>
<evidence type="ECO:0000256" key="13">
    <source>
        <dbReference type="RuleBase" id="RU003848"/>
    </source>
</evidence>
<evidence type="ECO:0000256" key="4">
    <source>
        <dbReference type="ARBA" id="ARBA00022692"/>
    </source>
</evidence>
<dbReference type="InterPro" id="IPR002146">
    <property type="entry name" value="ATP_synth_b/b'su_bac/chlpt"/>
</dbReference>
<geneLocation type="plasmid" evidence="15">
    <name>LLAP10_pA</name>
</geneLocation>
<dbReference type="EMBL" id="LN614828">
    <property type="protein sequence ID" value="CEG59155.1"/>
    <property type="molecule type" value="Genomic_DNA"/>
</dbReference>
<dbReference type="InterPro" id="IPR050059">
    <property type="entry name" value="ATP_synthase_B_chain"/>
</dbReference>
<keyword evidence="3 13" id="KW-0138">CF(0)</keyword>
<keyword evidence="6" id="KW-1133">Transmembrane helix</keyword>
<comment type="subcellular location">
    <subcellularLocation>
        <location evidence="12">Endomembrane system</location>
        <topology evidence="12">Single-pass membrane protein</topology>
    </subcellularLocation>
</comment>
<evidence type="ECO:0000256" key="10">
    <source>
        <dbReference type="ARBA" id="ARBA00025198"/>
    </source>
</evidence>
<keyword evidence="9" id="KW-0066">ATP synthesis</keyword>
<comment type="similarity">
    <text evidence="1 13">Belongs to the ATPase B chain family.</text>
</comment>
<dbReference type="KEGG" id="lfa:LFA_pA0047"/>
<reference evidence="15" key="1">
    <citation type="submission" date="2014-09" db="EMBL/GenBank/DDBJ databases">
        <authorList>
            <person name="Gomez-Valero L."/>
        </authorList>
    </citation>
    <scope>NUCLEOTIDE SEQUENCE [LARGE SCALE GENOMIC DNA]</scope>
    <source>
        <strain evidence="15">ATCC700992</strain>
        <plasmid evidence="15">LLAP10_pA</plasmid>
    </source>
</reference>
<dbReference type="InterPro" id="IPR000711">
    <property type="entry name" value="ATPase_OSCP/dsu"/>
</dbReference>